<feature type="region of interest" description="Disordered" evidence="1">
    <location>
        <begin position="532"/>
        <end position="563"/>
    </location>
</feature>
<accession>A0A7J7UXG3</accession>
<dbReference type="SUPFAM" id="SSF53067">
    <property type="entry name" value="Actin-like ATPase domain"/>
    <property type="match status" value="1"/>
</dbReference>
<dbReference type="AlphaFoldDB" id="A0A7J7UXG3"/>
<feature type="compositionally biased region" description="Polar residues" evidence="1">
    <location>
        <begin position="14"/>
        <end position="26"/>
    </location>
</feature>
<evidence type="ECO:0000313" key="4">
    <source>
        <dbReference type="Proteomes" id="UP000585614"/>
    </source>
</evidence>
<name>A0A7J7UXG3_RHIFE</name>
<organism evidence="3 4">
    <name type="scientific">Rhinolophus ferrumequinum</name>
    <name type="common">Greater horseshoe bat</name>
    <dbReference type="NCBI Taxonomy" id="59479"/>
    <lineage>
        <taxon>Eukaryota</taxon>
        <taxon>Metazoa</taxon>
        <taxon>Chordata</taxon>
        <taxon>Craniata</taxon>
        <taxon>Vertebrata</taxon>
        <taxon>Euteleostomi</taxon>
        <taxon>Mammalia</taxon>
        <taxon>Eutheria</taxon>
        <taxon>Laurasiatheria</taxon>
        <taxon>Chiroptera</taxon>
        <taxon>Yinpterochiroptera</taxon>
        <taxon>Rhinolophoidea</taxon>
        <taxon>Rhinolophidae</taxon>
        <taxon>Rhinolophinae</taxon>
        <taxon>Rhinolophus</taxon>
    </lineage>
</organism>
<dbReference type="PANTHER" id="PTHR14187:SF46">
    <property type="entry name" value="HEAT SHOCK 70 KDA PROTEIN 12A"/>
    <property type="match status" value="1"/>
</dbReference>
<dbReference type="InterPro" id="IPR055215">
    <property type="entry name" value="SPMIP5_dom"/>
</dbReference>
<dbReference type="InterPro" id="IPR043129">
    <property type="entry name" value="ATPase_NBD"/>
</dbReference>
<dbReference type="PANTHER" id="PTHR14187">
    <property type="entry name" value="ALPHA KINASE/ELONGATION FACTOR 2 KINASE"/>
    <property type="match status" value="1"/>
</dbReference>
<evidence type="ECO:0000256" key="1">
    <source>
        <dbReference type="SAM" id="MobiDB-lite"/>
    </source>
</evidence>
<feature type="domain" description="Sperm-associated microtubule inner protein 5" evidence="2">
    <location>
        <begin position="416"/>
        <end position="477"/>
    </location>
</feature>
<gene>
    <name evidence="3" type="ORF">mRhiFer1_008525</name>
</gene>
<dbReference type="Proteomes" id="UP000585614">
    <property type="component" value="Unassembled WGS sequence"/>
</dbReference>
<dbReference type="FunFam" id="3.30.420.40:FF:000061">
    <property type="entry name" value="Heat shock protein family A (Hsp70) member 12A"/>
    <property type="match status" value="1"/>
</dbReference>
<proteinExistence type="predicted"/>
<evidence type="ECO:0000313" key="3">
    <source>
        <dbReference type="EMBL" id="KAF6317472.1"/>
    </source>
</evidence>
<dbReference type="Pfam" id="PF22573">
    <property type="entry name" value="SPMIP5"/>
    <property type="match status" value="1"/>
</dbReference>
<reference evidence="3 4" key="1">
    <citation type="journal article" date="2020" name="Nature">
        <title>Six reference-quality genomes reveal evolution of bat adaptations.</title>
        <authorList>
            <person name="Jebb D."/>
            <person name="Huang Z."/>
            <person name="Pippel M."/>
            <person name="Hughes G.M."/>
            <person name="Lavrichenko K."/>
            <person name="Devanna P."/>
            <person name="Winkler S."/>
            <person name="Jermiin L.S."/>
            <person name="Skirmuntt E.C."/>
            <person name="Katzourakis A."/>
            <person name="Burkitt-Gray L."/>
            <person name="Ray D.A."/>
            <person name="Sullivan K.A.M."/>
            <person name="Roscito J.G."/>
            <person name="Kirilenko B.M."/>
            <person name="Davalos L.M."/>
            <person name="Corthals A.P."/>
            <person name="Power M.L."/>
            <person name="Jones G."/>
            <person name="Ransome R.D."/>
            <person name="Dechmann D.K.N."/>
            <person name="Locatelli A.G."/>
            <person name="Puechmaille S.J."/>
            <person name="Fedrigo O."/>
            <person name="Jarvis E.D."/>
            <person name="Hiller M."/>
            <person name="Vernes S.C."/>
            <person name="Myers E.W."/>
            <person name="Teeling E.C."/>
        </authorList>
    </citation>
    <scope>NUCLEOTIDE SEQUENCE [LARGE SCALE GENOMIC DNA]</scope>
    <source>
        <strain evidence="3">MRhiFer1</strain>
        <tissue evidence="3">Lung</tissue>
    </source>
</reference>
<feature type="compositionally biased region" description="Polar residues" evidence="1">
    <location>
        <begin position="532"/>
        <end position="542"/>
    </location>
</feature>
<protein>
    <recommendedName>
        <fullName evidence="2">Sperm-associated microtubule inner protein 5 domain-containing protein</fullName>
    </recommendedName>
</protein>
<dbReference type="Gene3D" id="3.30.420.40">
    <property type="match status" value="1"/>
</dbReference>
<comment type="caution">
    <text evidence="3">The sequence shown here is derived from an EMBL/GenBank/DDBJ whole genome shotgun (WGS) entry which is preliminary data.</text>
</comment>
<evidence type="ECO:0000259" key="2">
    <source>
        <dbReference type="Pfam" id="PF22573"/>
    </source>
</evidence>
<sequence>MANKDAGGSDTGSRETAPTSAYSSPARSLGDTGITPLSPSHIANDADPNVSEQPTFLVVVAIDFGTTSSGYAYSFTKEPECIHVMRRWEGGDPGVSNQKTPTTILLTPERKFHSFGYAARDFYHDLDPNEAKQWLYLEKFKMKLHTTGDLTMDTDLTAANGKKVKALEIFVYALQYFKEQALKELSDQAGSEFENSDVRWVITVPAIWKQPAKQFMRQAAYQAGLASPENSEQLIIALEPEAASIYCRKLRLYQMIELSKAAVNGYSSSDTVGAGFAQAKEHIRRNRQSRTFLVENVIGEIWSELEEGDKYVVVDSGGGTVDLTVHQIRLPEGHLKELYKATGFIPYLSCQDTSSEDDMSHCLKTFQEKTQRYKDQLEEFRCSVAAAERLKPVGSEKSVLRALHQYYQQYHPLSLECKYVKKPLQEPPIPGWAGYLPRARVTELGCATRYTVMARNCYRDFLDIVEQAKRAHLKPYKEIYGVGSTQPPSPPTVLQHEELLPNYLNCSNPGGSCPALRRPLTEDPGPLGTCGCTQRPSMSSNGKIYLEPLSSAKARSGEPPKER</sequence>
<feature type="region of interest" description="Disordered" evidence="1">
    <location>
        <begin position="1"/>
        <end position="49"/>
    </location>
</feature>
<dbReference type="EMBL" id="JACAGC010000015">
    <property type="protein sequence ID" value="KAF6317472.1"/>
    <property type="molecule type" value="Genomic_DNA"/>
</dbReference>